<dbReference type="HOGENOM" id="CLU_154299_0_0_1"/>
<gene>
    <name evidence="1" type="ORF">SERLA73DRAFT_44293</name>
</gene>
<evidence type="ECO:0000313" key="1">
    <source>
        <dbReference type="EMBL" id="EGO04423.1"/>
    </source>
</evidence>
<reference evidence="2" key="1">
    <citation type="journal article" date="2011" name="Science">
        <title>The plant cell wall-decomposing machinery underlies the functional diversity of forest fungi.</title>
        <authorList>
            <person name="Eastwood D.C."/>
            <person name="Floudas D."/>
            <person name="Binder M."/>
            <person name="Majcherczyk A."/>
            <person name="Schneider P."/>
            <person name="Aerts A."/>
            <person name="Asiegbu F.O."/>
            <person name="Baker S.E."/>
            <person name="Barry K."/>
            <person name="Bendiksby M."/>
            <person name="Blumentritt M."/>
            <person name="Coutinho P.M."/>
            <person name="Cullen D."/>
            <person name="de Vries R.P."/>
            <person name="Gathman A."/>
            <person name="Goodell B."/>
            <person name="Henrissat B."/>
            <person name="Ihrmark K."/>
            <person name="Kauserud H."/>
            <person name="Kohler A."/>
            <person name="LaButti K."/>
            <person name="Lapidus A."/>
            <person name="Lavin J.L."/>
            <person name="Lee Y.-H."/>
            <person name="Lindquist E."/>
            <person name="Lilly W."/>
            <person name="Lucas S."/>
            <person name="Morin E."/>
            <person name="Murat C."/>
            <person name="Oguiza J.A."/>
            <person name="Park J."/>
            <person name="Pisabarro A.G."/>
            <person name="Riley R."/>
            <person name="Rosling A."/>
            <person name="Salamov A."/>
            <person name="Schmidt O."/>
            <person name="Schmutz J."/>
            <person name="Skrede I."/>
            <person name="Stenlid J."/>
            <person name="Wiebenga A."/>
            <person name="Xie X."/>
            <person name="Kuees U."/>
            <person name="Hibbett D.S."/>
            <person name="Hoffmeister D."/>
            <person name="Hoegberg N."/>
            <person name="Martin F."/>
            <person name="Grigoriev I.V."/>
            <person name="Watkinson S.C."/>
        </authorList>
    </citation>
    <scope>NUCLEOTIDE SEQUENCE [LARGE SCALE GENOMIC DNA]</scope>
    <source>
        <strain evidence="2">strain S7.3</strain>
    </source>
</reference>
<dbReference type="STRING" id="936435.F8PGY6"/>
<organism evidence="2">
    <name type="scientific">Serpula lacrymans var. lacrymans (strain S7.3)</name>
    <name type="common">Dry rot fungus</name>
    <dbReference type="NCBI Taxonomy" id="936435"/>
    <lineage>
        <taxon>Eukaryota</taxon>
        <taxon>Fungi</taxon>
        <taxon>Dikarya</taxon>
        <taxon>Basidiomycota</taxon>
        <taxon>Agaricomycotina</taxon>
        <taxon>Agaricomycetes</taxon>
        <taxon>Agaricomycetidae</taxon>
        <taxon>Boletales</taxon>
        <taxon>Coniophorineae</taxon>
        <taxon>Serpulaceae</taxon>
        <taxon>Serpula</taxon>
    </lineage>
</organism>
<dbReference type="AlphaFoldDB" id="F8PGY6"/>
<protein>
    <submittedName>
        <fullName evidence="1">Uncharacterized protein</fullName>
    </submittedName>
</protein>
<proteinExistence type="predicted"/>
<keyword evidence="2" id="KW-1185">Reference proteome</keyword>
<sequence>RVMYQHSISLTELREATILINELEEEYKLLYYQHHVDRLHMVQPSIHSILHLAPGYFVKHFVRNTGTVANGPPICSLQWTTERTIGNLVQEICQPSNPYANLSQCGVHCAQIHSLNAIISNLKPDLPVIPRGGKDLGD</sequence>
<dbReference type="EMBL" id="GL945474">
    <property type="protein sequence ID" value="EGO04423.1"/>
    <property type="molecule type" value="Genomic_DNA"/>
</dbReference>
<feature type="non-terminal residue" evidence="1">
    <location>
        <position position="1"/>
    </location>
</feature>
<name>F8PGY6_SERL3</name>
<evidence type="ECO:0000313" key="2">
    <source>
        <dbReference type="Proteomes" id="UP000008063"/>
    </source>
</evidence>
<accession>F8PGY6</accession>
<dbReference type="OMA" id="QWTTERT"/>
<dbReference type="InParanoid" id="F8PGY6"/>
<dbReference type="Proteomes" id="UP000008063">
    <property type="component" value="Unassembled WGS sequence"/>
</dbReference>
<dbReference type="OrthoDB" id="2669721at2759"/>